<evidence type="ECO:0000259" key="2">
    <source>
        <dbReference type="Pfam" id="PF01337"/>
    </source>
</evidence>
<feature type="domain" description="Barstar (barnase inhibitor)" evidence="2">
    <location>
        <begin position="6"/>
        <end position="51"/>
    </location>
</feature>
<evidence type="ECO:0000313" key="3">
    <source>
        <dbReference type="EMBL" id="KAA8993836.1"/>
    </source>
</evidence>
<dbReference type="OrthoDB" id="7575400at2"/>
<comment type="caution">
    <text evidence="3">The sequence shown here is derived from an EMBL/GenBank/DDBJ whole genome shotgun (WGS) entry which is preliminary data.</text>
</comment>
<dbReference type="AlphaFoldDB" id="A0A5J5FPT1"/>
<dbReference type="InterPro" id="IPR000468">
    <property type="entry name" value="Barstar"/>
</dbReference>
<dbReference type="Gene3D" id="3.30.370.10">
    <property type="entry name" value="Barstar-like"/>
    <property type="match status" value="1"/>
</dbReference>
<organism evidence="3 4">
    <name type="scientific">Affinibrenneria salicis</name>
    <dbReference type="NCBI Taxonomy" id="2590031"/>
    <lineage>
        <taxon>Bacteria</taxon>
        <taxon>Pseudomonadati</taxon>
        <taxon>Pseudomonadota</taxon>
        <taxon>Gammaproteobacteria</taxon>
        <taxon>Enterobacterales</taxon>
        <taxon>Pectobacteriaceae</taxon>
        <taxon>Affinibrenneria</taxon>
    </lineage>
</organism>
<dbReference type="Pfam" id="PF01337">
    <property type="entry name" value="Barstar"/>
    <property type="match status" value="1"/>
</dbReference>
<sequence length="110" mass="12569">MRVEKSITLNFSSIKTVDELYDELSLKLGFPDFFGRNIDAVIDCMFGVRYPDEGMIKVNVSEDGCLSLNIKNFSSADVKLKDSIIHIVEYVNYKYQFKGLEPAILLCFIK</sequence>
<dbReference type="SUPFAM" id="SSF52038">
    <property type="entry name" value="Barstar-related"/>
    <property type="match status" value="1"/>
</dbReference>
<evidence type="ECO:0000313" key="4">
    <source>
        <dbReference type="Proteomes" id="UP000335415"/>
    </source>
</evidence>
<accession>A0A5J5FPT1</accession>
<dbReference type="EMBL" id="VYKJ01000034">
    <property type="protein sequence ID" value="KAA8993836.1"/>
    <property type="molecule type" value="Genomic_DNA"/>
</dbReference>
<dbReference type="InterPro" id="IPR035905">
    <property type="entry name" value="Barstar-like_sf"/>
</dbReference>
<evidence type="ECO:0000256" key="1">
    <source>
        <dbReference type="ARBA" id="ARBA00006845"/>
    </source>
</evidence>
<keyword evidence="4" id="KW-1185">Reference proteome</keyword>
<name>A0A5J5FPT1_9GAMM</name>
<protein>
    <submittedName>
        <fullName evidence="3">Barstar family protein</fullName>
    </submittedName>
</protein>
<comment type="similarity">
    <text evidence="1">Belongs to the barstar family.</text>
</comment>
<dbReference type="Proteomes" id="UP000335415">
    <property type="component" value="Unassembled WGS sequence"/>
</dbReference>
<reference evidence="3 4" key="1">
    <citation type="submission" date="2019-09" db="EMBL/GenBank/DDBJ databases">
        <authorList>
            <person name="Li Y."/>
        </authorList>
    </citation>
    <scope>NUCLEOTIDE SEQUENCE [LARGE SCALE GENOMIC DNA]</scope>
    <source>
        <strain evidence="3 4">L3-3HA</strain>
    </source>
</reference>
<gene>
    <name evidence="3" type="ORF">FJU30_26490</name>
</gene>
<proteinExistence type="inferred from homology"/>
<dbReference type="RefSeq" id="WP_150437911.1">
    <property type="nucleotide sequence ID" value="NZ_VYKJ01000034.1"/>
</dbReference>